<evidence type="ECO:0000256" key="7">
    <source>
        <dbReference type="PROSITE-ProRule" id="PRU00175"/>
    </source>
</evidence>
<sequence length="404" mass="44634">MRELEERNRNLEGEVKKARDEAIKLQEELRAIKEQMQTKPPVASTSHVHPAPRRTIFSSSLGRSPSTPHSSSSNAVAGPSRISSPSATTSSPTKSPMASSNGVRKNGFLSSRTSPIARASTSNTPSTSNNATTRRISDSRGIGRTRSPQSLETAGNPQRLPSRSKADEKAPVRDPEFEKLRLEELQRASDIQLAQQIQASMDAESQALNLERRSLEEFIQETFRCDICMEELPKDDVVRIGECGHETCRECMMGYVGSKLGEHRFPVLCPICVGKGGEPSRVERDLVEMLDLTQAQMDLWIELEMSQFSILLDCRKCNRSTFADASDHAEMKILGCPLPNCDHIWCKECQQTVEPGVNHSCDGSLEMGELMKARGWKHCPGCQTPVEKITGCNHMTCSTVGCNT</sequence>
<dbReference type="GO" id="GO:0008270">
    <property type="term" value="F:zinc ion binding"/>
    <property type="evidence" value="ECO:0007669"/>
    <property type="project" value="UniProtKB-KW"/>
</dbReference>
<feature type="region of interest" description="Disordered" evidence="8">
    <location>
        <begin position="31"/>
        <end position="175"/>
    </location>
</feature>
<dbReference type="STRING" id="1314777.A0A164Q0M8"/>
<dbReference type="InterPro" id="IPR031127">
    <property type="entry name" value="E3_UB_ligase_RBR"/>
</dbReference>
<dbReference type="OrthoDB" id="1431934at2759"/>
<evidence type="ECO:0000256" key="4">
    <source>
        <dbReference type="ARBA" id="ARBA00022771"/>
    </source>
</evidence>
<keyword evidence="6" id="KW-0862">Zinc</keyword>
<dbReference type="PROSITE" id="PS51873">
    <property type="entry name" value="TRIAD"/>
    <property type="match status" value="1"/>
</dbReference>
<evidence type="ECO:0000256" key="3">
    <source>
        <dbReference type="ARBA" id="ARBA00022737"/>
    </source>
</evidence>
<feature type="compositionally biased region" description="Low complexity" evidence="8">
    <location>
        <begin position="117"/>
        <end position="134"/>
    </location>
</feature>
<feature type="non-terminal residue" evidence="11">
    <location>
        <position position="404"/>
    </location>
</feature>
<feature type="compositionally biased region" description="Polar residues" evidence="8">
    <location>
        <begin position="146"/>
        <end position="161"/>
    </location>
</feature>
<evidence type="ECO:0000259" key="9">
    <source>
        <dbReference type="PROSITE" id="PS50089"/>
    </source>
</evidence>
<evidence type="ECO:0000256" key="8">
    <source>
        <dbReference type="SAM" id="MobiDB-lite"/>
    </source>
</evidence>
<evidence type="ECO:0000313" key="12">
    <source>
        <dbReference type="Proteomes" id="UP000076722"/>
    </source>
</evidence>
<feature type="compositionally biased region" description="Low complexity" evidence="8">
    <location>
        <begin position="58"/>
        <end position="100"/>
    </location>
</feature>
<feature type="domain" description="RING-type" evidence="10">
    <location>
        <begin position="221"/>
        <end position="404"/>
    </location>
</feature>
<dbReference type="Gene3D" id="1.20.120.1750">
    <property type="match status" value="1"/>
</dbReference>
<dbReference type="GO" id="GO:0016567">
    <property type="term" value="P:protein ubiquitination"/>
    <property type="evidence" value="ECO:0007669"/>
    <property type="project" value="InterPro"/>
</dbReference>
<accession>A0A164Q0M8</accession>
<dbReference type="PROSITE" id="PS50089">
    <property type="entry name" value="ZF_RING_2"/>
    <property type="match status" value="1"/>
</dbReference>
<reference evidence="11 12" key="1">
    <citation type="journal article" date="2016" name="Mol. Biol. Evol.">
        <title>Comparative Genomics of Early-Diverging Mushroom-Forming Fungi Provides Insights into the Origins of Lignocellulose Decay Capabilities.</title>
        <authorList>
            <person name="Nagy L.G."/>
            <person name="Riley R."/>
            <person name="Tritt A."/>
            <person name="Adam C."/>
            <person name="Daum C."/>
            <person name="Floudas D."/>
            <person name="Sun H."/>
            <person name="Yadav J.S."/>
            <person name="Pangilinan J."/>
            <person name="Larsson K.H."/>
            <person name="Matsuura K."/>
            <person name="Barry K."/>
            <person name="Labutti K."/>
            <person name="Kuo R."/>
            <person name="Ohm R.A."/>
            <person name="Bhattacharya S.S."/>
            <person name="Shirouzu T."/>
            <person name="Yoshinaga Y."/>
            <person name="Martin F.M."/>
            <person name="Grigoriev I.V."/>
            <person name="Hibbett D.S."/>
        </authorList>
    </citation>
    <scope>NUCLEOTIDE SEQUENCE [LARGE SCALE GENOMIC DNA]</scope>
    <source>
        <strain evidence="11 12">HHB9708</strain>
    </source>
</reference>
<dbReference type="InterPro" id="IPR018957">
    <property type="entry name" value="Znf_C3HC4_RING-type"/>
</dbReference>
<dbReference type="EMBL" id="KV419429">
    <property type="protein sequence ID" value="KZS89210.1"/>
    <property type="molecule type" value="Genomic_DNA"/>
</dbReference>
<evidence type="ECO:0000256" key="5">
    <source>
        <dbReference type="ARBA" id="ARBA00022786"/>
    </source>
</evidence>
<keyword evidence="1" id="KW-0808">Transferase</keyword>
<evidence type="ECO:0000259" key="10">
    <source>
        <dbReference type="PROSITE" id="PS51873"/>
    </source>
</evidence>
<dbReference type="SUPFAM" id="SSF57850">
    <property type="entry name" value="RING/U-box"/>
    <property type="match status" value="2"/>
</dbReference>
<dbReference type="InterPro" id="IPR001841">
    <property type="entry name" value="Znf_RING"/>
</dbReference>
<feature type="compositionally biased region" description="Polar residues" evidence="8">
    <location>
        <begin position="35"/>
        <end position="47"/>
    </location>
</feature>
<protein>
    <recommendedName>
        <fullName evidence="13">RING-type domain-containing protein</fullName>
    </recommendedName>
</protein>
<dbReference type="Gene3D" id="3.30.40.10">
    <property type="entry name" value="Zinc/RING finger domain, C3HC4 (zinc finger)"/>
    <property type="match status" value="1"/>
</dbReference>
<feature type="domain" description="RING-type" evidence="9">
    <location>
        <begin position="225"/>
        <end position="272"/>
    </location>
</feature>
<feature type="compositionally biased region" description="Basic and acidic residues" evidence="8">
    <location>
        <begin position="164"/>
        <end position="175"/>
    </location>
</feature>
<gene>
    <name evidence="11" type="ORF">SISNIDRAFT_458939</name>
</gene>
<evidence type="ECO:0000256" key="2">
    <source>
        <dbReference type="ARBA" id="ARBA00022723"/>
    </source>
</evidence>
<keyword evidence="12" id="KW-1185">Reference proteome</keyword>
<proteinExistence type="predicted"/>
<name>A0A164Q0M8_9AGAM</name>
<dbReference type="InterPro" id="IPR044066">
    <property type="entry name" value="TRIAD_supradom"/>
</dbReference>
<evidence type="ECO:0000256" key="1">
    <source>
        <dbReference type="ARBA" id="ARBA00022679"/>
    </source>
</evidence>
<evidence type="ECO:0008006" key="13">
    <source>
        <dbReference type="Google" id="ProtNLM"/>
    </source>
</evidence>
<dbReference type="SMART" id="SM00184">
    <property type="entry name" value="RING"/>
    <property type="match status" value="1"/>
</dbReference>
<dbReference type="Proteomes" id="UP000076722">
    <property type="component" value="Unassembled WGS sequence"/>
</dbReference>
<dbReference type="GO" id="GO:0004842">
    <property type="term" value="F:ubiquitin-protein transferase activity"/>
    <property type="evidence" value="ECO:0007669"/>
    <property type="project" value="InterPro"/>
</dbReference>
<evidence type="ECO:0000313" key="11">
    <source>
        <dbReference type="EMBL" id="KZS89210.1"/>
    </source>
</evidence>
<dbReference type="Pfam" id="PF00097">
    <property type="entry name" value="zf-C3HC4"/>
    <property type="match status" value="1"/>
</dbReference>
<keyword evidence="4 7" id="KW-0863">Zinc-finger</keyword>
<dbReference type="AlphaFoldDB" id="A0A164Q0M8"/>
<keyword evidence="2" id="KW-0479">Metal-binding</keyword>
<dbReference type="PANTHER" id="PTHR11685">
    <property type="entry name" value="RBR FAMILY RING FINGER AND IBR DOMAIN-CONTAINING"/>
    <property type="match status" value="1"/>
</dbReference>
<dbReference type="InterPro" id="IPR013083">
    <property type="entry name" value="Znf_RING/FYVE/PHD"/>
</dbReference>
<evidence type="ECO:0000256" key="6">
    <source>
        <dbReference type="ARBA" id="ARBA00022833"/>
    </source>
</evidence>
<keyword evidence="3" id="KW-0677">Repeat</keyword>
<organism evidence="11 12">
    <name type="scientific">Sistotremastrum niveocremeum HHB9708</name>
    <dbReference type="NCBI Taxonomy" id="1314777"/>
    <lineage>
        <taxon>Eukaryota</taxon>
        <taxon>Fungi</taxon>
        <taxon>Dikarya</taxon>
        <taxon>Basidiomycota</taxon>
        <taxon>Agaricomycotina</taxon>
        <taxon>Agaricomycetes</taxon>
        <taxon>Sistotremastrales</taxon>
        <taxon>Sistotremastraceae</taxon>
        <taxon>Sertulicium</taxon>
        <taxon>Sertulicium niveocremeum</taxon>
    </lineage>
</organism>
<keyword evidence="5" id="KW-0833">Ubl conjugation pathway</keyword>